<dbReference type="SUPFAM" id="SSF52266">
    <property type="entry name" value="SGNH hydrolase"/>
    <property type="match status" value="1"/>
</dbReference>
<evidence type="ECO:0000313" key="3">
    <source>
        <dbReference type="EMBL" id="MED6213020.1"/>
    </source>
</evidence>
<protein>
    <recommendedName>
        <fullName evidence="5">Sinapine esterase</fullName>
    </recommendedName>
</protein>
<comment type="similarity">
    <text evidence="1">Belongs to the 'GDSL' lipolytic enzyme family.</text>
</comment>
<organism evidence="3 4">
    <name type="scientific">Stylosanthes scabra</name>
    <dbReference type="NCBI Taxonomy" id="79078"/>
    <lineage>
        <taxon>Eukaryota</taxon>
        <taxon>Viridiplantae</taxon>
        <taxon>Streptophyta</taxon>
        <taxon>Embryophyta</taxon>
        <taxon>Tracheophyta</taxon>
        <taxon>Spermatophyta</taxon>
        <taxon>Magnoliopsida</taxon>
        <taxon>eudicotyledons</taxon>
        <taxon>Gunneridae</taxon>
        <taxon>Pentapetalae</taxon>
        <taxon>rosids</taxon>
        <taxon>fabids</taxon>
        <taxon>Fabales</taxon>
        <taxon>Fabaceae</taxon>
        <taxon>Papilionoideae</taxon>
        <taxon>50 kb inversion clade</taxon>
        <taxon>dalbergioids sensu lato</taxon>
        <taxon>Dalbergieae</taxon>
        <taxon>Pterocarpus clade</taxon>
        <taxon>Stylosanthes</taxon>
    </lineage>
</organism>
<dbReference type="InterPro" id="IPR036514">
    <property type="entry name" value="SGNH_hydro_sf"/>
</dbReference>
<proteinExistence type="inferred from homology"/>
<dbReference type="Pfam" id="PF00657">
    <property type="entry name" value="Lipase_GDSL"/>
    <property type="match status" value="1"/>
</dbReference>
<dbReference type="PANTHER" id="PTHR22835">
    <property type="entry name" value="ZINC FINGER FYVE DOMAIN CONTAINING PROTEIN"/>
    <property type="match status" value="1"/>
</dbReference>
<evidence type="ECO:0008006" key="5">
    <source>
        <dbReference type="Google" id="ProtNLM"/>
    </source>
</evidence>
<dbReference type="Proteomes" id="UP001341840">
    <property type="component" value="Unassembled WGS sequence"/>
</dbReference>
<dbReference type="PANTHER" id="PTHR22835:SF670">
    <property type="entry name" value="GDSL-LIKE LIPASE_ACYLHYDROLASE"/>
    <property type="match status" value="1"/>
</dbReference>
<feature type="non-terminal residue" evidence="3">
    <location>
        <position position="1"/>
    </location>
</feature>
<gene>
    <name evidence="3" type="ORF">PIB30_089197</name>
</gene>
<dbReference type="EMBL" id="JASCZI010243311">
    <property type="protein sequence ID" value="MED6213020.1"/>
    <property type="molecule type" value="Genomic_DNA"/>
</dbReference>
<name>A0ABU6YUH9_9FABA</name>
<accession>A0ABU6YUH9</accession>
<evidence type="ECO:0000313" key="4">
    <source>
        <dbReference type="Proteomes" id="UP001341840"/>
    </source>
</evidence>
<keyword evidence="4" id="KW-1185">Reference proteome</keyword>
<dbReference type="Gene3D" id="3.40.50.1110">
    <property type="entry name" value="SGNH hydrolase"/>
    <property type="match status" value="1"/>
</dbReference>
<dbReference type="InterPro" id="IPR001087">
    <property type="entry name" value="GDSL"/>
</dbReference>
<reference evidence="3 4" key="1">
    <citation type="journal article" date="2023" name="Plants (Basel)">
        <title>Bridging the Gap: Combining Genomics and Transcriptomics Approaches to Understand Stylosanthes scabra, an Orphan Legume from the Brazilian Caatinga.</title>
        <authorList>
            <person name="Ferreira-Neto J.R.C."/>
            <person name="da Silva M.D."/>
            <person name="Binneck E."/>
            <person name="de Melo N.F."/>
            <person name="da Silva R.H."/>
            <person name="de Melo A.L.T.M."/>
            <person name="Pandolfi V."/>
            <person name="Bustamante F.O."/>
            <person name="Brasileiro-Vidal A.C."/>
            <person name="Benko-Iseppon A.M."/>
        </authorList>
    </citation>
    <scope>NUCLEOTIDE SEQUENCE [LARGE SCALE GENOMIC DNA]</scope>
    <source>
        <tissue evidence="3">Leaves</tissue>
    </source>
</reference>
<evidence type="ECO:0000256" key="1">
    <source>
        <dbReference type="ARBA" id="ARBA00008668"/>
    </source>
</evidence>
<evidence type="ECO:0000256" key="2">
    <source>
        <dbReference type="ARBA" id="ARBA00023180"/>
    </source>
</evidence>
<comment type="caution">
    <text evidence="3">The sequence shown here is derived from an EMBL/GenBank/DDBJ whole genome shotgun (WGS) entry which is preliminary data.</text>
</comment>
<keyword evidence="2" id="KW-0325">Glycoprotein</keyword>
<sequence length="224" mass="25505">YFTGCKEVLGKSLFFVGEIGGNDLNHPLFQDKSVDEIIRTYVPKVINEISSTINKLIEVGAQTLVVPGNFPLGCNFFYLMKYHTADMDKYDQAGCLKWLNKLAQYYNHKLYNEINRLQVLHPHTNIIYADYYHAALKLYQSPTLFGFTKSTQDACCVPKYDGKNTYDPSLRCGDPNVIACDDPSQYISWDSIHLTEAAYKWIAEGLFTGIYTKPQISFSCDSEI</sequence>